<dbReference type="FunFam" id="1.10.230.10:FF:000003">
    <property type="entry name" value="Citrate synthase"/>
    <property type="match status" value="1"/>
</dbReference>
<evidence type="ECO:0000313" key="9">
    <source>
        <dbReference type="Proteomes" id="UP000266177"/>
    </source>
</evidence>
<keyword evidence="4 6" id="KW-0808">Transferase</keyword>
<dbReference type="InterPro" id="IPR011278">
    <property type="entry name" value="2-MeCitrate/Citrate_synth_II"/>
</dbReference>
<dbReference type="GO" id="GO:0006099">
    <property type="term" value="P:tricarboxylic acid cycle"/>
    <property type="evidence" value="ECO:0007669"/>
    <property type="project" value="UniProtKB-UniPathway"/>
</dbReference>
<protein>
    <recommendedName>
        <fullName evidence="6">Citrate synthase</fullName>
    </recommendedName>
</protein>
<comment type="pathway">
    <text evidence="1">Carbohydrate metabolism; tricarboxylic acid cycle; isocitrate from oxaloacetate: step 1/2.</text>
</comment>
<gene>
    <name evidence="8" type="ORF">DQX05_07505</name>
</gene>
<dbReference type="CDD" id="cd06108">
    <property type="entry name" value="Ec2MCS_like"/>
    <property type="match status" value="1"/>
</dbReference>
<evidence type="ECO:0000256" key="2">
    <source>
        <dbReference type="ARBA" id="ARBA00010566"/>
    </source>
</evidence>
<dbReference type="AlphaFoldDB" id="A0A3A3GN47"/>
<dbReference type="Gene3D" id="1.10.580.10">
    <property type="entry name" value="Citrate Synthase, domain 1"/>
    <property type="match status" value="1"/>
</dbReference>
<dbReference type="GO" id="GO:0019679">
    <property type="term" value="P:propionate metabolic process, methylcitrate cycle"/>
    <property type="evidence" value="ECO:0007669"/>
    <property type="project" value="TreeGrafter"/>
</dbReference>
<dbReference type="InterPro" id="IPR024176">
    <property type="entry name" value="Citrate_synthase_bac-typ"/>
</dbReference>
<dbReference type="PANTHER" id="PTHR11739">
    <property type="entry name" value="CITRATE SYNTHASE"/>
    <property type="match status" value="1"/>
</dbReference>
<dbReference type="NCBIfam" id="TIGR01800">
    <property type="entry name" value="cit_synth_II"/>
    <property type="match status" value="1"/>
</dbReference>
<accession>A0A3A3GN47</accession>
<evidence type="ECO:0000256" key="4">
    <source>
        <dbReference type="ARBA" id="ARBA00022679"/>
    </source>
</evidence>
<reference evidence="8 9" key="1">
    <citation type="submission" date="2018-09" db="EMBL/GenBank/DDBJ databases">
        <title>Paenibacillus SK2017-BO5.</title>
        <authorList>
            <person name="Piskunova J.V."/>
            <person name="Dubiley S.A."/>
            <person name="Severinov K.V."/>
        </authorList>
    </citation>
    <scope>NUCLEOTIDE SEQUENCE [LARGE SCALE GENOMIC DNA]</scope>
    <source>
        <strain evidence="8 9">BO5</strain>
    </source>
</reference>
<proteinExistence type="inferred from homology"/>
<dbReference type="GO" id="GO:0005737">
    <property type="term" value="C:cytoplasm"/>
    <property type="evidence" value="ECO:0007669"/>
    <property type="project" value="InterPro"/>
</dbReference>
<dbReference type="UniPathway" id="UPA00223"/>
<evidence type="ECO:0000313" key="8">
    <source>
        <dbReference type="EMBL" id="RJG25285.1"/>
    </source>
</evidence>
<dbReference type="PRINTS" id="PR00143">
    <property type="entry name" value="CITRTSNTHASE"/>
</dbReference>
<dbReference type="RefSeq" id="WP_119792303.1">
    <property type="nucleotide sequence ID" value="NZ_QYZD01000004.1"/>
</dbReference>
<organism evidence="8 9">
    <name type="scientific">Paenibacillus thiaminolyticus</name>
    <name type="common">Bacillus thiaminolyticus</name>
    <dbReference type="NCBI Taxonomy" id="49283"/>
    <lineage>
        <taxon>Bacteria</taxon>
        <taxon>Bacillati</taxon>
        <taxon>Bacillota</taxon>
        <taxon>Bacilli</taxon>
        <taxon>Bacillales</taxon>
        <taxon>Paenibacillaceae</taxon>
        <taxon>Paenibacillus</taxon>
    </lineage>
</organism>
<dbReference type="GO" id="GO:0005975">
    <property type="term" value="P:carbohydrate metabolic process"/>
    <property type="evidence" value="ECO:0007669"/>
    <property type="project" value="TreeGrafter"/>
</dbReference>
<comment type="catalytic activity">
    <reaction evidence="5">
        <text>oxaloacetate + acetyl-CoA + H2O = citrate + CoA + H(+)</text>
        <dbReference type="Rhea" id="RHEA:16845"/>
        <dbReference type="ChEBI" id="CHEBI:15377"/>
        <dbReference type="ChEBI" id="CHEBI:15378"/>
        <dbReference type="ChEBI" id="CHEBI:16452"/>
        <dbReference type="ChEBI" id="CHEBI:16947"/>
        <dbReference type="ChEBI" id="CHEBI:57287"/>
        <dbReference type="ChEBI" id="CHEBI:57288"/>
        <dbReference type="EC" id="2.3.3.16"/>
    </reaction>
</comment>
<comment type="caution">
    <text evidence="8">The sequence shown here is derived from an EMBL/GenBank/DDBJ whole genome shotgun (WGS) entry which is preliminary data.</text>
</comment>
<feature type="active site" evidence="7">
    <location>
        <position position="259"/>
    </location>
</feature>
<evidence type="ECO:0000256" key="6">
    <source>
        <dbReference type="PIRNR" id="PIRNR001369"/>
    </source>
</evidence>
<dbReference type="Proteomes" id="UP000266177">
    <property type="component" value="Unassembled WGS sequence"/>
</dbReference>
<dbReference type="InterPro" id="IPR036969">
    <property type="entry name" value="Citrate_synthase_sf"/>
</dbReference>
<dbReference type="OrthoDB" id="9800864at2"/>
<dbReference type="InterPro" id="IPR016143">
    <property type="entry name" value="Citrate_synth-like_sm_a-sub"/>
</dbReference>
<sequence length="374" mass="41329">MTTAKKQGGLAGIIAGQTAIATVGKEGKGLNYRGYSIYDLAEHATFEETAYLLIYGTLPSSSELAAYRSKLLRLRGLPAGLKKVLEQLPAGSHPMDVLRTGCSVLGTMEPEGTGRSQSDIADRLMASFGSMLLYWHHYAQTGTRIETDTDDSSIAGHFLHLLHGKKPEPLHERAMDVSLILYAEHEYNASTFASRTAASTLSDMYSAITSGIGTLRGPLHGGANEAAMELIQQFHTPDEAEAGLRRMLQEKKLIMGFGHRVYSVSDPRSDVIKIWSRKLSEHAGNMNLYHISERIESMMWGEKKLFPNLDFYSASAYHLMGIPTAMFTPLFVISRTSGWSAHIIEQRASNKLIRPNAEYIGPEPQPWLPMELRA</sequence>
<feature type="active site" evidence="7">
    <location>
        <position position="310"/>
    </location>
</feature>
<dbReference type="GO" id="GO:0050440">
    <property type="term" value="F:2-methylcitrate synthase activity"/>
    <property type="evidence" value="ECO:0007669"/>
    <property type="project" value="TreeGrafter"/>
</dbReference>
<dbReference type="PIRSF" id="PIRSF001369">
    <property type="entry name" value="Citrate_synth"/>
    <property type="match status" value="1"/>
</dbReference>
<dbReference type="InterPro" id="IPR016142">
    <property type="entry name" value="Citrate_synth-like_lrg_a-sub"/>
</dbReference>
<dbReference type="GO" id="GO:0036440">
    <property type="term" value="F:citrate synthase activity"/>
    <property type="evidence" value="ECO:0007669"/>
    <property type="project" value="UniProtKB-EC"/>
</dbReference>
<dbReference type="NCBIfam" id="NF009006">
    <property type="entry name" value="PRK12351.1"/>
    <property type="match status" value="1"/>
</dbReference>
<evidence type="ECO:0000256" key="7">
    <source>
        <dbReference type="PIRSR" id="PIRSR001369-1"/>
    </source>
</evidence>
<dbReference type="InterPro" id="IPR002020">
    <property type="entry name" value="Citrate_synthase"/>
</dbReference>
<dbReference type="PANTHER" id="PTHR11739:SF25">
    <property type="entry name" value="CITRATE SYNTHASE-RELATED PROTEIN DDB_G0287281"/>
    <property type="match status" value="1"/>
</dbReference>
<dbReference type="EMBL" id="QYZD01000004">
    <property type="protein sequence ID" value="RJG25285.1"/>
    <property type="molecule type" value="Genomic_DNA"/>
</dbReference>
<evidence type="ECO:0000256" key="1">
    <source>
        <dbReference type="ARBA" id="ARBA00004751"/>
    </source>
</evidence>
<dbReference type="SUPFAM" id="SSF48256">
    <property type="entry name" value="Citrate synthase"/>
    <property type="match status" value="1"/>
</dbReference>
<dbReference type="Gene3D" id="1.10.230.10">
    <property type="entry name" value="Cytochrome P450-Terp, domain 2"/>
    <property type="match status" value="1"/>
</dbReference>
<evidence type="ECO:0000256" key="5">
    <source>
        <dbReference type="ARBA" id="ARBA00049288"/>
    </source>
</evidence>
<evidence type="ECO:0000256" key="3">
    <source>
        <dbReference type="ARBA" id="ARBA00022532"/>
    </source>
</evidence>
<comment type="similarity">
    <text evidence="2 6">Belongs to the citrate synthase family.</text>
</comment>
<keyword evidence="8" id="KW-0012">Acyltransferase</keyword>
<dbReference type="Pfam" id="PF00285">
    <property type="entry name" value="Citrate_synt"/>
    <property type="match status" value="1"/>
</dbReference>
<keyword evidence="3" id="KW-0816">Tricarboxylic acid cycle</keyword>
<name>A0A3A3GN47_PANTH</name>